<reference evidence="3" key="1">
    <citation type="submission" date="2014-04" db="EMBL/GenBank/DDBJ databases">
        <title>Evolutionary Origins and Diversification of the Mycorrhizal Mutualists.</title>
        <authorList>
            <consortium name="DOE Joint Genome Institute"/>
            <consortium name="Mycorrhizal Genomics Consortium"/>
            <person name="Kohler A."/>
            <person name="Kuo A."/>
            <person name="Nagy L.G."/>
            <person name="Floudas D."/>
            <person name="Copeland A."/>
            <person name="Barry K.W."/>
            <person name="Cichocki N."/>
            <person name="Veneault-Fourrey C."/>
            <person name="LaButti K."/>
            <person name="Lindquist E.A."/>
            <person name="Lipzen A."/>
            <person name="Lundell T."/>
            <person name="Morin E."/>
            <person name="Murat C."/>
            <person name="Riley R."/>
            <person name="Ohm R."/>
            <person name="Sun H."/>
            <person name="Tunlid A."/>
            <person name="Henrissat B."/>
            <person name="Grigoriev I.V."/>
            <person name="Hibbett D.S."/>
            <person name="Martin F."/>
        </authorList>
    </citation>
    <scope>NUCLEOTIDE SEQUENCE [LARGE SCALE GENOMIC DNA]</scope>
    <source>
        <strain evidence="3">FD-334 SS-4</strain>
    </source>
</reference>
<keyword evidence="1" id="KW-0732">Signal</keyword>
<dbReference type="EMBL" id="KN817540">
    <property type="protein sequence ID" value="KJA23876.1"/>
    <property type="molecule type" value="Genomic_DNA"/>
</dbReference>
<feature type="signal peptide" evidence="1">
    <location>
        <begin position="1"/>
        <end position="15"/>
    </location>
</feature>
<organism evidence="2 3">
    <name type="scientific">Hypholoma sublateritium (strain FD-334 SS-4)</name>
    <dbReference type="NCBI Taxonomy" id="945553"/>
    <lineage>
        <taxon>Eukaryota</taxon>
        <taxon>Fungi</taxon>
        <taxon>Dikarya</taxon>
        <taxon>Basidiomycota</taxon>
        <taxon>Agaricomycotina</taxon>
        <taxon>Agaricomycetes</taxon>
        <taxon>Agaricomycetidae</taxon>
        <taxon>Agaricales</taxon>
        <taxon>Agaricineae</taxon>
        <taxon>Strophariaceae</taxon>
        <taxon>Hypholoma</taxon>
    </lineage>
</organism>
<evidence type="ECO:0008006" key="4">
    <source>
        <dbReference type="Google" id="ProtNLM"/>
    </source>
</evidence>
<keyword evidence="3" id="KW-1185">Reference proteome</keyword>
<evidence type="ECO:0000313" key="3">
    <source>
        <dbReference type="Proteomes" id="UP000054270"/>
    </source>
</evidence>
<sequence>MSLSMWLSLVSASYACSVVLFPSIGKTFSVLFCPRPIHNTAFLPFSAGIYIRKRGPTAQDSQSFSFFSALVRHSTAGRWCLSLYLACSVDHQSGLSSSPGHRSYFWREPFYFWSFPRLLACYIYLLPPITSVHCAPWNASSCMGSSLLPLFSILSLRLFCLEMGGPKAHFAIWFSIHL</sequence>
<protein>
    <recommendedName>
        <fullName evidence="4">Secreted protein</fullName>
    </recommendedName>
</protein>
<evidence type="ECO:0000256" key="1">
    <source>
        <dbReference type="SAM" id="SignalP"/>
    </source>
</evidence>
<gene>
    <name evidence="2" type="ORF">HYPSUDRAFT_561306</name>
</gene>
<proteinExistence type="predicted"/>
<dbReference type="AlphaFoldDB" id="A0A0D2P5D0"/>
<dbReference type="Proteomes" id="UP000054270">
    <property type="component" value="Unassembled WGS sequence"/>
</dbReference>
<accession>A0A0D2P5D0</accession>
<name>A0A0D2P5D0_HYPSF</name>
<feature type="chain" id="PRO_5012249437" description="Secreted protein" evidence="1">
    <location>
        <begin position="16"/>
        <end position="178"/>
    </location>
</feature>
<evidence type="ECO:0000313" key="2">
    <source>
        <dbReference type="EMBL" id="KJA23876.1"/>
    </source>
</evidence>